<dbReference type="InterPro" id="IPR003812">
    <property type="entry name" value="Fido"/>
</dbReference>
<organism evidence="2 3">
    <name type="scientific">Methanolapillus ohkumae</name>
    <dbReference type="NCBI Taxonomy" id="3028298"/>
    <lineage>
        <taxon>Archaea</taxon>
        <taxon>Methanobacteriati</taxon>
        <taxon>Methanobacteriota</taxon>
        <taxon>Stenosarchaea group</taxon>
        <taxon>Methanomicrobia</taxon>
        <taxon>Methanosarcinales</taxon>
        <taxon>Methanosarcinaceae</taxon>
        <taxon>Methanolapillus</taxon>
    </lineage>
</organism>
<dbReference type="PANTHER" id="PTHR13504">
    <property type="entry name" value="FIDO DOMAIN-CONTAINING PROTEIN DDB_G0283145"/>
    <property type="match status" value="1"/>
</dbReference>
<dbReference type="PANTHER" id="PTHR13504:SF33">
    <property type="entry name" value="FIC FAMILY PROTEIN"/>
    <property type="match status" value="1"/>
</dbReference>
<evidence type="ECO:0000313" key="3">
    <source>
        <dbReference type="Proteomes" id="UP001304970"/>
    </source>
</evidence>
<dbReference type="AlphaFoldDB" id="A0AA96V7P5"/>
<name>A0AA96V7P5_9EURY</name>
<keyword evidence="3" id="KW-1185">Reference proteome</keyword>
<dbReference type="Pfam" id="PF13776">
    <property type="entry name" value="DUF4172"/>
    <property type="match status" value="1"/>
</dbReference>
<dbReference type="PROSITE" id="PS51459">
    <property type="entry name" value="FIDO"/>
    <property type="match status" value="1"/>
</dbReference>
<reference evidence="2 3" key="1">
    <citation type="submission" date="2023-07" db="EMBL/GenBank/DDBJ databases">
        <title>Closed genome sequence of Methanosarcinaceae archaeon Am2.</title>
        <authorList>
            <person name="Poehlein A."/>
            <person name="Protasov E."/>
            <person name="Platt K."/>
            <person name="Reeh H."/>
            <person name="Daniel R."/>
            <person name="Brune A."/>
        </authorList>
    </citation>
    <scope>NUCLEOTIDE SEQUENCE [LARGE SCALE GENOMIC DNA]</scope>
    <source>
        <strain evidence="2 3">Am2</strain>
    </source>
</reference>
<dbReference type="EMBL" id="CP131061">
    <property type="protein sequence ID" value="WNY26763.1"/>
    <property type="molecule type" value="Genomic_DNA"/>
</dbReference>
<dbReference type="InterPro" id="IPR036388">
    <property type="entry name" value="WH-like_DNA-bd_sf"/>
</dbReference>
<dbReference type="Gene3D" id="1.10.10.10">
    <property type="entry name" value="Winged helix-like DNA-binding domain superfamily/Winged helix DNA-binding domain"/>
    <property type="match status" value="1"/>
</dbReference>
<sequence length="392" mass="44867">MIYRKRMKIMSFESYIYEKKNWPSFTWNEGHLLPVLGRVRNLQGKLFGKMISLGFSLKADAVLLTLTLDVLKSSEIEGEYLNPDQVRSSVAKRLGIDIPEKMSSNRTVDGVVDMMLDATQNYQMQLTTDRLFSWHTSLFPAGKSGIYPITVGNWRKDEYGPMQIVSGPAGKQKVHFKAPDAANIPAEMEKFLNWLNHESGHESSHETNHKSGQKEMDPVIKAGVAHLWFVVIHPFDDGNGRVARAISDMLLARSDGSADRFYSMSTQILKERKMYYSVLENSKDLDITLWLEWFLNCLERALLSAESVLNQIFKKSEFWTIHKETLMNERQRLMINKLLDGFDGKLQTSKWAKIAKCSNDTALRDIQDLIEKGILIKEAARGRSTNYELAKF</sequence>
<dbReference type="Proteomes" id="UP001304970">
    <property type="component" value="Chromosome"/>
</dbReference>
<dbReference type="InterPro" id="IPR036597">
    <property type="entry name" value="Fido-like_dom_sf"/>
</dbReference>
<accession>A0AA96V7P5</accession>
<feature type="domain" description="Fido" evidence="1">
    <location>
        <begin position="126"/>
        <end position="296"/>
    </location>
</feature>
<protein>
    <recommendedName>
        <fullName evidence="1">Fido domain-containing protein</fullName>
    </recommendedName>
</protein>
<dbReference type="InterPro" id="IPR040198">
    <property type="entry name" value="Fido_containing"/>
</dbReference>
<evidence type="ECO:0000259" key="1">
    <source>
        <dbReference type="PROSITE" id="PS51459"/>
    </source>
</evidence>
<dbReference type="SUPFAM" id="SSF140931">
    <property type="entry name" value="Fic-like"/>
    <property type="match status" value="1"/>
</dbReference>
<dbReference type="Gene3D" id="1.10.3290.10">
    <property type="entry name" value="Fido-like domain"/>
    <property type="match status" value="1"/>
</dbReference>
<dbReference type="Pfam" id="PF02661">
    <property type="entry name" value="Fic"/>
    <property type="match status" value="1"/>
</dbReference>
<evidence type="ECO:0000313" key="2">
    <source>
        <dbReference type="EMBL" id="WNY26763.1"/>
    </source>
</evidence>
<dbReference type="InterPro" id="IPR025230">
    <property type="entry name" value="DUF4172"/>
</dbReference>
<gene>
    <name evidence="2" type="ORF">MsAm2_05390</name>
</gene>
<proteinExistence type="predicted"/>